<comment type="caution">
    <text evidence="1">The sequence shown here is derived from an EMBL/GenBank/DDBJ whole genome shotgun (WGS) entry which is preliminary data.</text>
</comment>
<dbReference type="AlphaFoldDB" id="A0A4Y8WCB4"/>
<evidence type="ECO:0000313" key="1">
    <source>
        <dbReference type="EMBL" id="TFH90296.1"/>
    </source>
</evidence>
<dbReference type="RefSeq" id="WP_134836679.1">
    <property type="nucleotide sequence ID" value="NZ_SATR01000031.1"/>
</dbReference>
<dbReference type="Gene3D" id="3.40.190.10">
    <property type="entry name" value="Periplasmic binding protein-like II"/>
    <property type="match status" value="2"/>
</dbReference>
<dbReference type="EMBL" id="SATR01000031">
    <property type="protein sequence ID" value="TFH90296.1"/>
    <property type="molecule type" value="Genomic_DNA"/>
</dbReference>
<dbReference type="Proteomes" id="UP000297753">
    <property type="component" value="Unassembled WGS sequence"/>
</dbReference>
<protein>
    <submittedName>
        <fullName evidence="1">Transporter substrate-binding domain-containing protein</fullName>
    </submittedName>
</protein>
<reference evidence="1 2" key="1">
    <citation type="submission" date="2019-01" db="EMBL/GenBank/DDBJ databases">
        <title>Vibrio BEI176 sp. nov, a marine bacterium isolated from China: eastern marignal seas.</title>
        <authorList>
            <person name="Li B."/>
        </authorList>
    </citation>
    <scope>NUCLEOTIDE SEQUENCE [LARGE SCALE GENOMIC DNA]</scope>
    <source>
        <strain evidence="1 2">BEI176</strain>
    </source>
</reference>
<name>A0A4Y8WCB4_9VIBR</name>
<keyword evidence="2" id="KW-1185">Reference proteome</keyword>
<dbReference type="OrthoDB" id="7340028at2"/>
<dbReference type="SUPFAM" id="SSF53850">
    <property type="entry name" value="Periplasmic binding protein-like II"/>
    <property type="match status" value="1"/>
</dbReference>
<evidence type="ECO:0000313" key="2">
    <source>
        <dbReference type="Proteomes" id="UP000297753"/>
    </source>
</evidence>
<organism evidence="1 2">
    <name type="scientific">Vibrio ouci</name>
    <dbReference type="NCBI Taxonomy" id="2499078"/>
    <lineage>
        <taxon>Bacteria</taxon>
        <taxon>Pseudomonadati</taxon>
        <taxon>Pseudomonadota</taxon>
        <taxon>Gammaproteobacteria</taxon>
        <taxon>Vibrionales</taxon>
        <taxon>Vibrionaceae</taxon>
        <taxon>Vibrio</taxon>
    </lineage>
</organism>
<sequence length="259" mass="29300">MSKWITILVCLITWPKWTSAGLDVTIYGDDAYPPYSYVESGRLTGIYTVILESAFERMPNFNVTLAGIPWQQGLADIERGNLFALYPPYKRPDLRPFMEYDMPILEEHLVAVCTKSVLSTPRPNWPEDYKGLTIGKNAGFASGGPAFRQLVERGDISLLETRGTAFSLLQLLKGLTDCYINDRLSIQWELKQLAKERKYDGFSVVEATVISTEHGYLGFATDQAHFPFKAAFKGQFYDVLADMKAKGEIEQIVRDFLQN</sequence>
<gene>
    <name evidence="1" type="ORF">ELS82_17820</name>
</gene>
<accession>A0A4Y8WCB4</accession>
<proteinExistence type="predicted"/>